<dbReference type="OrthoDB" id="527344at2759"/>
<comment type="similarity">
    <text evidence="3">Belongs to the RNase Z family.</text>
</comment>
<keyword evidence="6" id="KW-0540">Nuclease</keyword>
<feature type="region of interest" description="Disordered" evidence="11">
    <location>
        <begin position="269"/>
        <end position="299"/>
    </location>
</feature>
<dbReference type="EMBL" id="KV423921">
    <property type="protein sequence ID" value="KZT61651.1"/>
    <property type="molecule type" value="Genomic_DNA"/>
</dbReference>
<dbReference type="PANTHER" id="PTHR12553">
    <property type="entry name" value="ZINC PHOSPHODIESTERASE ELAC PROTEIN 2"/>
    <property type="match status" value="1"/>
</dbReference>
<evidence type="ECO:0000256" key="10">
    <source>
        <dbReference type="ARBA" id="ARBA00022833"/>
    </source>
</evidence>
<name>A0A165JC93_9BASI</name>
<evidence type="ECO:0000313" key="14">
    <source>
        <dbReference type="Proteomes" id="UP000076842"/>
    </source>
</evidence>
<evidence type="ECO:0000256" key="1">
    <source>
        <dbReference type="ARBA" id="ARBA00000402"/>
    </source>
</evidence>
<keyword evidence="14" id="KW-1185">Reference proteome</keyword>
<sequence length="361" mass="38089">MHFLVRTLQSETSDTDLRLVVEFERSRYMVNCGEGSTRTSGQRREKTKNMRAIFLTRVDSDTSAGLPGWIMTQADGAATHPSNPPYVIDLVAPPPILPFLATARRYTNRPNVDLRLRALPHPPPAAAAAAPGQAAPSPAQGAREQGPNPPASAQHPPEPVYQDEYLTAYAACVLPSSFSFSVPVPASSGPGRASTGTGTGTGSKRLHQEMAMASDLEAARRELGRLGKELDEPDEPDALDELPEAGEVAGVAEVAQVADDEMDAGVPAGTAAGATAGEVDGAVGDGVGDGAEGERRVKRRPSSSLFLLLALRTGSLRLLLLPLPMLSTRPPLPPAPQWTKTRARPRRSSAPGPTRGSPRRA</sequence>
<keyword evidence="7" id="KW-0479">Metal-binding</keyword>
<feature type="domain" description="tRNase Z endonuclease" evidence="12">
    <location>
        <begin position="8"/>
        <end position="58"/>
    </location>
</feature>
<feature type="compositionally biased region" description="Low complexity" evidence="11">
    <location>
        <begin position="126"/>
        <end position="142"/>
    </location>
</feature>
<organism evidence="13 14">
    <name type="scientific">Calocera cornea HHB12733</name>
    <dbReference type="NCBI Taxonomy" id="1353952"/>
    <lineage>
        <taxon>Eukaryota</taxon>
        <taxon>Fungi</taxon>
        <taxon>Dikarya</taxon>
        <taxon>Basidiomycota</taxon>
        <taxon>Agaricomycotina</taxon>
        <taxon>Dacrymycetes</taxon>
        <taxon>Dacrymycetales</taxon>
        <taxon>Dacrymycetaceae</taxon>
        <taxon>Calocera</taxon>
    </lineage>
</organism>
<dbReference type="GO" id="GO:0042781">
    <property type="term" value="F:3'-tRNA processing endoribonuclease activity"/>
    <property type="evidence" value="ECO:0007669"/>
    <property type="project" value="UniProtKB-EC"/>
</dbReference>
<dbReference type="AlphaFoldDB" id="A0A165JC93"/>
<dbReference type="EC" id="3.1.26.11" evidence="4"/>
<feature type="compositionally biased region" description="Low complexity" evidence="11">
    <location>
        <begin position="184"/>
        <end position="196"/>
    </location>
</feature>
<keyword evidence="8" id="KW-0255">Endonuclease</keyword>
<feature type="compositionally biased region" description="Low complexity" evidence="11">
    <location>
        <begin position="269"/>
        <end position="282"/>
    </location>
</feature>
<feature type="region of interest" description="Disordered" evidence="11">
    <location>
        <begin position="115"/>
        <end position="158"/>
    </location>
</feature>
<evidence type="ECO:0000256" key="11">
    <source>
        <dbReference type="SAM" id="MobiDB-lite"/>
    </source>
</evidence>
<comment type="cofactor">
    <cofactor evidence="2">
        <name>Zn(2+)</name>
        <dbReference type="ChEBI" id="CHEBI:29105"/>
    </cofactor>
</comment>
<comment type="catalytic activity">
    <reaction evidence="1">
        <text>Endonucleolytic cleavage of RNA, removing extra 3' nucleotides from tRNA precursor, generating 3' termini of tRNAs. A 3'-hydroxy group is left at the tRNA terminus and a 5'-phosphoryl group is left at the trailer molecule.</text>
        <dbReference type="EC" id="3.1.26.11"/>
    </reaction>
</comment>
<dbReference type="Pfam" id="PF13691">
    <property type="entry name" value="Lactamase_B_4"/>
    <property type="match status" value="1"/>
</dbReference>
<feature type="compositionally biased region" description="Low complexity" evidence="11">
    <location>
        <begin position="348"/>
        <end position="361"/>
    </location>
</feature>
<evidence type="ECO:0000256" key="3">
    <source>
        <dbReference type="ARBA" id="ARBA00007823"/>
    </source>
</evidence>
<evidence type="ECO:0000313" key="13">
    <source>
        <dbReference type="EMBL" id="KZT61651.1"/>
    </source>
</evidence>
<dbReference type="STRING" id="1353952.A0A165JC93"/>
<dbReference type="GO" id="GO:1990180">
    <property type="term" value="P:mitochondrial tRNA 3'-end processing"/>
    <property type="evidence" value="ECO:0007669"/>
    <property type="project" value="TreeGrafter"/>
</dbReference>
<dbReference type="Proteomes" id="UP000076842">
    <property type="component" value="Unassembled WGS sequence"/>
</dbReference>
<keyword evidence="9" id="KW-0378">Hydrolase</keyword>
<dbReference type="GO" id="GO:0005739">
    <property type="term" value="C:mitochondrion"/>
    <property type="evidence" value="ECO:0007669"/>
    <property type="project" value="TreeGrafter"/>
</dbReference>
<dbReference type="SUPFAM" id="SSF56281">
    <property type="entry name" value="Metallo-hydrolase/oxidoreductase"/>
    <property type="match status" value="1"/>
</dbReference>
<feature type="region of interest" description="Disordered" evidence="11">
    <location>
        <begin position="325"/>
        <end position="361"/>
    </location>
</feature>
<dbReference type="InParanoid" id="A0A165JC93"/>
<feature type="region of interest" description="Disordered" evidence="11">
    <location>
        <begin position="184"/>
        <end position="203"/>
    </location>
</feature>
<accession>A0A165JC93</accession>
<reference evidence="13 14" key="1">
    <citation type="journal article" date="2016" name="Mol. Biol. Evol.">
        <title>Comparative Genomics of Early-Diverging Mushroom-Forming Fungi Provides Insights into the Origins of Lignocellulose Decay Capabilities.</title>
        <authorList>
            <person name="Nagy L.G."/>
            <person name="Riley R."/>
            <person name="Tritt A."/>
            <person name="Adam C."/>
            <person name="Daum C."/>
            <person name="Floudas D."/>
            <person name="Sun H."/>
            <person name="Yadav J.S."/>
            <person name="Pangilinan J."/>
            <person name="Larsson K.H."/>
            <person name="Matsuura K."/>
            <person name="Barry K."/>
            <person name="Labutti K."/>
            <person name="Kuo R."/>
            <person name="Ohm R.A."/>
            <person name="Bhattacharya S.S."/>
            <person name="Shirouzu T."/>
            <person name="Yoshinaga Y."/>
            <person name="Martin F.M."/>
            <person name="Grigoriev I.V."/>
            <person name="Hibbett D.S."/>
        </authorList>
    </citation>
    <scope>NUCLEOTIDE SEQUENCE [LARGE SCALE GENOMIC DNA]</scope>
    <source>
        <strain evidence="13 14">HHB12733</strain>
    </source>
</reference>
<dbReference type="GO" id="GO:0046872">
    <property type="term" value="F:metal ion binding"/>
    <property type="evidence" value="ECO:0007669"/>
    <property type="project" value="UniProtKB-KW"/>
</dbReference>
<dbReference type="Gene3D" id="3.60.15.10">
    <property type="entry name" value="Ribonuclease Z/Hydroxyacylglutathione hydrolase-like"/>
    <property type="match status" value="1"/>
</dbReference>
<dbReference type="PANTHER" id="PTHR12553:SF49">
    <property type="entry name" value="ZINC PHOSPHODIESTERASE ELAC PROTEIN 2"/>
    <property type="match status" value="1"/>
</dbReference>
<evidence type="ECO:0000256" key="4">
    <source>
        <dbReference type="ARBA" id="ARBA00012477"/>
    </source>
</evidence>
<protein>
    <recommendedName>
        <fullName evidence="4">ribonuclease Z</fullName>
        <ecNumber evidence="4">3.1.26.11</ecNumber>
    </recommendedName>
</protein>
<keyword evidence="5" id="KW-0819">tRNA processing</keyword>
<dbReference type="InterPro" id="IPR047151">
    <property type="entry name" value="RNZ2-like"/>
</dbReference>
<evidence type="ECO:0000256" key="7">
    <source>
        <dbReference type="ARBA" id="ARBA00022723"/>
    </source>
</evidence>
<evidence type="ECO:0000256" key="2">
    <source>
        <dbReference type="ARBA" id="ARBA00001947"/>
    </source>
</evidence>
<evidence type="ECO:0000256" key="6">
    <source>
        <dbReference type="ARBA" id="ARBA00022722"/>
    </source>
</evidence>
<proteinExistence type="inferred from homology"/>
<keyword evidence="10" id="KW-0862">Zinc</keyword>
<evidence type="ECO:0000256" key="5">
    <source>
        <dbReference type="ARBA" id="ARBA00022694"/>
    </source>
</evidence>
<evidence type="ECO:0000256" key="9">
    <source>
        <dbReference type="ARBA" id="ARBA00022801"/>
    </source>
</evidence>
<dbReference type="InterPro" id="IPR027794">
    <property type="entry name" value="tRNase_Z_dom"/>
</dbReference>
<evidence type="ECO:0000256" key="8">
    <source>
        <dbReference type="ARBA" id="ARBA00022759"/>
    </source>
</evidence>
<evidence type="ECO:0000259" key="12">
    <source>
        <dbReference type="Pfam" id="PF13691"/>
    </source>
</evidence>
<dbReference type="InterPro" id="IPR036866">
    <property type="entry name" value="RibonucZ/Hydroxyglut_hydro"/>
</dbReference>
<gene>
    <name evidence="13" type="ORF">CALCODRAFT_346889</name>
</gene>